<dbReference type="PANTHER" id="PTHR23416:SF54">
    <property type="entry name" value="ACETYLTRANSFERASE, CYSE_LACA_LPXA_NODL FAMILY (AFU_ORTHOLOGUE AFUA_2G08430)-RELATED"/>
    <property type="match status" value="1"/>
</dbReference>
<name>A0ABY6UHR0_BIOOC</name>
<protein>
    <recommendedName>
        <fullName evidence="3">Maltose/galactoside acetyltransferase domain-containing protein</fullName>
    </recommendedName>
</protein>
<sequence>MDRAFSHQENVSRMLKGDLFYSFTPELVAARERCHGACKRFNAATDLSRREQVRLWKDVIGDDAPLPEDDDTFINEPYIEAPIMVDYGTNLKLGKNVYINFSCTLLDSCPITIGSRTLIGPNCSLYATSHPIDGHIRDGTNGPECAQPIVIGEDCWLGGNLIVLQGVTIGKGVTVGAGSVVTKDVPNYTVVAGNPARVLKKLEPPPSKG</sequence>
<reference evidence="4 5" key="1">
    <citation type="submission" date="2019-06" db="EMBL/GenBank/DDBJ databases">
        <authorList>
            <person name="Broberg M."/>
        </authorList>
    </citation>
    <scope>NUCLEOTIDE SEQUENCE [LARGE SCALE GENOMIC DNA]</scope>
</reference>
<organism evidence="4 5">
    <name type="scientific">Bionectria ochroleuca</name>
    <name type="common">Gliocladium roseum</name>
    <dbReference type="NCBI Taxonomy" id="29856"/>
    <lineage>
        <taxon>Eukaryota</taxon>
        <taxon>Fungi</taxon>
        <taxon>Dikarya</taxon>
        <taxon>Ascomycota</taxon>
        <taxon>Pezizomycotina</taxon>
        <taxon>Sordariomycetes</taxon>
        <taxon>Hypocreomycetidae</taxon>
        <taxon>Hypocreales</taxon>
        <taxon>Bionectriaceae</taxon>
        <taxon>Clonostachys</taxon>
    </lineage>
</organism>
<proteinExistence type="inferred from homology"/>
<dbReference type="SUPFAM" id="SSF51161">
    <property type="entry name" value="Trimeric LpxA-like enzymes"/>
    <property type="match status" value="1"/>
</dbReference>
<dbReference type="CDD" id="cd03357">
    <property type="entry name" value="LbH_MAT_GAT"/>
    <property type="match status" value="1"/>
</dbReference>
<keyword evidence="5" id="KW-1185">Reference proteome</keyword>
<dbReference type="InterPro" id="IPR011004">
    <property type="entry name" value="Trimer_LpxA-like_sf"/>
</dbReference>
<evidence type="ECO:0000256" key="2">
    <source>
        <dbReference type="ARBA" id="ARBA00022679"/>
    </source>
</evidence>
<feature type="domain" description="Maltose/galactoside acetyltransferase" evidence="3">
    <location>
        <begin position="11"/>
        <end position="65"/>
    </location>
</feature>
<dbReference type="InterPro" id="IPR001451">
    <property type="entry name" value="Hexapep"/>
</dbReference>
<evidence type="ECO:0000313" key="4">
    <source>
        <dbReference type="EMBL" id="VUC29726.1"/>
    </source>
</evidence>
<evidence type="ECO:0000259" key="3">
    <source>
        <dbReference type="SMART" id="SM01266"/>
    </source>
</evidence>
<evidence type="ECO:0000256" key="1">
    <source>
        <dbReference type="ARBA" id="ARBA00007274"/>
    </source>
</evidence>
<dbReference type="InterPro" id="IPR024688">
    <property type="entry name" value="Mac_dom"/>
</dbReference>
<comment type="similarity">
    <text evidence="1">Belongs to the transferase hexapeptide repeat family.</text>
</comment>
<dbReference type="Gene3D" id="2.160.10.10">
    <property type="entry name" value="Hexapeptide repeat proteins"/>
    <property type="match status" value="1"/>
</dbReference>
<dbReference type="PANTHER" id="PTHR23416">
    <property type="entry name" value="SIALIC ACID SYNTHASE-RELATED"/>
    <property type="match status" value="1"/>
</dbReference>
<accession>A0ABY6UHR0</accession>
<keyword evidence="2" id="KW-0808">Transferase</keyword>
<comment type="caution">
    <text evidence="4">The sequence shown here is derived from an EMBL/GenBank/DDBJ whole genome shotgun (WGS) entry which is preliminary data.</text>
</comment>
<evidence type="ECO:0000313" key="5">
    <source>
        <dbReference type="Proteomes" id="UP000766486"/>
    </source>
</evidence>
<dbReference type="SMART" id="SM01266">
    <property type="entry name" value="Mac"/>
    <property type="match status" value="1"/>
</dbReference>
<gene>
    <name evidence="4" type="ORF">CLO192961_LOCUS266446</name>
</gene>
<dbReference type="EMBL" id="CABFNS010000809">
    <property type="protein sequence ID" value="VUC29726.1"/>
    <property type="molecule type" value="Genomic_DNA"/>
</dbReference>
<dbReference type="Pfam" id="PF12464">
    <property type="entry name" value="Mac"/>
    <property type="match status" value="1"/>
</dbReference>
<dbReference type="InterPro" id="IPR051159">
    <property type="entry name" value="Hexapeptide_acetyltransf"/>
</dbReference>
<dbReference type="Pfam" id="PF14602">
    <property type="entry name" value="Hexapep_2"/>
    <property type="match status" value="1"/>
</dbReference>
<dbReference type="Proteomes" id="UP000766486">
    <property type="component" value="Unassembled WGS sequence"/>
</dbReference>